<evidence type="ECO:0000256" key="2">
    <source>
        <dbReference type="SAM" id="Phobius"/>
    </source>
</evidence>
<keyword evidence="2" id="KW-0812">Transmembrane</keyword>
<feature type="region of interest" description="Disordered" evidence="1">
    <location>
        <begin position="73"/>
        <end position="96"/>
    </location>
</feature>
<sequence>MASDFLSPSPSSDSTTTLVNTVSPSFTIISPTNQSTAIAIAVIFFFTLIIGIFAILCTISIFHRHKSRTFIRNNTESDNNNDLDDNGSNNLNTDDDRSVATREISLDIIEENRMGFLHTPTTQELEEENIITPNREHFIVNRPEFLPERSRRPFRGRGRFQRGLTVDFPLAQPDYFGLDFGGIGPDGTRGEASNRRRRESEGVLRFEMREFRTNRSDHKRYSL</sequence>
<keyword evidence="4" id="KW-1185">Reference proteome</keyword>
<dbReference type="AlphaFoldDB" id="A0A9N9E646"/>
<evidence type="ECO:0000256" key="1">
    <source>
        <dbReference type="SAM" id="MobiDB-lite"/>
    </source>
</evidence>
<organism evidence="3 4">
    <name type="scientific">Acaulospora morrowiae</name>
    <dbReference type="NCBI Taxonomy" id="94023"/>
    <lineage>
        <taxon>Eukaryota</taxon>
        <taxon>Fungi</taxon>
        <taxon>Fungi incertae sedis</taxon>
        <taxon>Mucoromycota</taxon>
        <taxon>Glomeromycotina</taxon>
        <taxon>Glomeromycetes</taxon>
        <taxon>Diversisporales</taxon>
        <taxon>Acaulosporaceae</taxon>
        <taxon>Acaulospora</taxon>
    </lineage>
</organism>
<evidence type="ECO:0000313" key="4">
    <source>
        <dbReference type="Proteomes" id="UP000789342"/>
    </source>
</evidence>
<feature type="compositionally biased region" description="Basic and acidic residues" evidence="1">
    <location>
        <begin position="188"/>
        <end position="199"/>
    </location>
</feature>
<dbReference type="Proteomes" id="UP000789342">
    <property type="component" value="Unassembled WGS sequence"/>
</dbReference>
<gene>
    <name evidence="3" type="ORF">AMORRO_LOCUS10416</name>
</gene>
<feature type="transmembrane region" description="Helical" evidence="2">
    <location>
        <begin position="37"/>
        <end position="62"/>
    </location>
</feature>
<feature type="region of interest" description="Disordered" evidence="1">
    <location>
        <begin position="179"/>
        <end position="199"/>
    </location>
</feature>
<evidence type="ECO:0000313" key="3">
    <source>
        <dbReference type="EMBL" id="CAG8661278.1"/>
    </source>
</evidence>
<protein>
    <submittedName>
        <fullName evidence="3">18146_t:CDS:1</fullName>
    </submittedName>
</protein>
<name>A0A9N9E646_9GLOM</name>
<keyword evidence="2" id="KW-1133">Transmembrane helix</keyword>
<dbReference type="OrthoDB" id="2430823at2759"/>
<keyword evidence="2" id="KW-0472">Membrane</keyword>
<dbReference type="EMBL" id="CAJVPV010011456">
    <property type="protein sequence ID" value="CAG8661278.1"/>
    <property type="molecule type" value="Genomic_DNA"/>
</dbReference>
<proteinExistence type="predicted"/>
<accession>A0A9N9E646</accession>
<comment type="caution">
    <text evidence="3">The sequence shown here is derived from an EMBL/GenBank/DDBJ whole genome shotgun (WGS) entry which is preliminary data.</text>
</comment>
<reference evidence="3" key="1">
    <citation type="submission" date="2021-06" db="EMBL/GenBank/DDBJ databases">
        <authorList>
            <person name="Kallberg Y."/>
            <person name="Tangrot J."/>
            <person name="Rosling A."/>
        </authorList>
    </citation>
    <scope>NUCLEOTIDE SEQUENCE</scope>
    <source>
        <strain evidence="3">CL551</strain>
    </source>
</reference>